<comment type="caution">
    <text evidence="1">The sequence shown here is derived from an EMBL/GenBank/DDBJ whole genome shotgun (WGS) entry which is preliminary data.</text>
</comment>
<name>A0A3S2X904_9BACI</name>
<keyword evidence="2" id="KW-1185">Reference proteome</keyword>
<proteinExistence type="predicted"/>
<accession>A0A3S2X904</accession>
<dbReference type="EMBL" id="RZTZ01000004">
    <property type="protein sequence ID" value="RVT62787.1"/>
    <property type="molecule type" value="Genomic_DNA"/>
</dbReference>
<dbReference type="Proteomes" id="UP000288024">
    <property type="component" value="Unassembled WGS sequence"/>
</dbReference>
<dbReference type="RefSeq" id="WP_127738739.1">
    <property type="nucleotide sequence ID" value="NZ_RZTZ01000004.1"/>
</dbReference>
<protein>
    <submittedName>
        <fullName evidence="1">Uncharacterized protein</fullName>
    </submittedName>
</protein>
<evidence type="ECO:0000313" key="1">
    <source>
        <dbReference type="EMBL" id="RVT62787.1"/>
    </source>
</evidence>
<sequence length="256" mass="29563">MGSGSDIHSRNNVIEDVYLSDTHGVERLLASIFEITERSKYKFDQSATTLITDLNLALDSDIFTELERKTIALVYYAQLEYQKVAKLLEIKVYEVINNLAESLEKVSAVFLGYKVAKLPKYKPRDYSLMDWLEAVGKGEASVYEIPPQVNTDILNWLAKQGDDQAQETLRQRKEGPPIEEYQEYSVEKYPFYTEEQFRRMDQKLSVSYLPKKELERLALGRTVVGGRKTSFHEDEFDFDTNKGKFGPRVVNAKVYK</sequence>
<gene>
    <name evidence="1" type="ORF">EM808_13695</name>
</gene>
<reference evidence="1 2" key="1">
    <citation type="submission" date="2019-01" db="EMBL/GenBank/DDBJ databases">
        <title>Bacillus sp. M5HDSG1-1, whole genome shotgun sequence.</title>
        <authorList>
            <person name="Tuo L."/>
        </authorList>
    </citation>
    <scope>NUCLEOTIDE SEQUENCE [LARGE SCALE GENOMIC DNA]</scope>
    <source>
        <strain evidence="1 2">M5HDSG1-1</strain>
    </source>
</reference>
<evidence type="ECO:0000313" key="2">
    <source>
        <dbReference type="Proteomes" id="UP000288024"/>
    </source>
</evidence>
<dbReference type="AlphaFoldDB" id="A0A3S2X904"/>
<organism evidence="1 2">
    <name type="scientific">Niallia taxi</name>
    <dbReference type="NCBI Taxonomy" id="2499688"/>
    <lineage>
        <taxon>Bacteria</taxon>
        <taxon>Bacillati</taxon>
        <taxon>Bacillota</taxon>
        <taxon>Bacilli</taxon>
        <taxon>Bacillales</taxon>
        <taxon>Bacillaceae</taxon>
        <taxon>Niallia</taxon>
    </lineage>
</organism>